<dbReference type="AlphaFoldDB" id="A0A2J6TPF1"/>
<name>A0A2J6TPF1_9HELO</name>
<sequence length="116" mass="12606">MASLVVGSTSSIDMSPCLPPKILSPSQIYSNLNANPSTSRAGPSNAERARPKPAFDKRFITELGNSTLLRNVVYAAEGAFEEPAGKKKNTFDGAVASLDTQAIQNCPILEYNWRWF</sequence>
<proteinExistence type="predicted"/>
<reference evidence="2 3" key="1">
    <citation type="submission" date="2016-04" db="EMBL/GenBank/DDBJ databases">
        <title>A degradative enzymes factory behind the ericoid mycorrhizal symbiosis.</title>
        <authorList>
            <consortium name="DOE Joint Genome Institute"/>
            <person name="Martino E."/>
            <person name="Morin E."/>
            <person name="Grelet G."/>
            <person name="Kuo A."/>
            <person name="Kohler A."/>
            <person name="Daghino S."/>
            <person name="Barry K."/>
            <person name="Choi C."/>
            <person name="Cichocki N."/>
            <person name="Clum A."/>
            <person name="Copeland A."/>
            <person name="Hainaut M."/>
            <person name="Haridas S."/>
            <person name="Labutti K."/>
            <person name="Lindquist E."/>
            <person name="Lipzen A."/>
            <person name="Khouja H.-R."/>
            <person name="Murat C."/>
            <person name="Ohm R."/>
            <person name="Olson A."/>
            <person name="Spatafora J."/>
            <person name="Veneault-Fourrey C."/>
            <person name="Henrissat B."/>
            <person name="Grigoriev I."/>
            <person name="Martin F."/>
            <person name="Perotto S."/>
        </authorList>
    </citation>
    <scope>NUCLEOTIDE SEQUENCE [LARGE SCALE GENOMIC DNA]</scope>
    <source>
        <strain evidence="2 3">E</strain>
    </source>
</reference>
<accession>A0A2J6TPF1</accession>
<dbReference type="Proteomes" id="UP000235371">
    <property type="component" value="Unassembled WGS sequence"/>
</dbReference>
<evidence type="ECO:0000256" key="1">
    <source>
        <dbReference type="SAM" id="MobiDB-lite"/>
    </source>
</evidence>
<organism evidence="2 3">
    <name type="scientific">Hyaloscypha bicolor E</name>
    <dbReference type="NCBI Taxonomy" id="1095630"/>
    <lineage>
        <taxon>Eukaryota</taxon>
        <taxon>Fungi</taxon>
        <taxon>Dikarya</taxon>
        <taxon>Ascomycota</taxon>
        <taxon>Pezizomycotina</taxon>
        <taxon>Leotiomycetes</taxon>
        <taxon>Helotiales</taxon>
        <taxon>Hyaloscyphaceae</taxon>
        <taxon>Hyaloscypha</taxon>
        <taxon>Hyaloscypha bicolor</taxon>
    </lineage>
</organism>
<dbReference type="RefSeq" id="XP_024741798.1">
    <property type="nucleotide sequence ID" value="XM_024882537.1"/>
</dbReference>
<feature type="region of interest" description="Disordered" evidence="1">
    <location>
        <begin position="33"/>
        <end position="53"/>
    </location>
</feature>
<dbReference type="InParanoid" id="A0A2J6TPF1"/>
<dbReference type="GeneID" id="36590614"/>
<evidence type="ECO:0000313" key="2">
    <source>
        <dbReference type="EMBL" id="PMD64894.1"/>
    </source>
</evidence>
<gene>
    <name evidence="2" type="ORF">K444DRAFT_625523</name>
</gene>
<feature type="compositionally biased region" description="Polar residues" evidence="1">
    <location>
        <begin position="33"/>
        <end position="42"/>
    </location>
</feature>
<dbReference type="EMBL" id="KZ613747">
    <property type="protein sequence ID" value="PMD64894.1"/>
    <property type="molecule type" value="Genomic_DNA"/>
</dbReference>
<protein>
    <submittedName>
        <fullName evidence="2">Uncharacterized protein</fullName>
    </submittedName>
</protein>
<keyword evidence="3" id="KW-1185">Reference proteome</keyword>
<evidence type="ECO:0000313" key="3">
    <source>
        <dbReference type="Proteomes" id="UP000235371"/>
    </source>
</evidence>